<feature type="repeat" description="ANK" evidence="13">
    <location>
        <begin position="668"/>
        <end position="700"/>
    </location>
</feature>
<dbReference type="SUPFAM" id="SSF51206">
    <property type="entry name" value="cAMP-binding domain-like"/>
    <property type="match status" value="1"/>
</dbReference>
<dbReference type="PRINTS" id="PR01415">
    <property type="entry name" value="ANKYRIN"/>
</dbReference>
<gene>
    <name evidence="18" type="ORF">R1sor_011270</name>
</gene>
<dbReference type="SUPFAM" id="SSF81324">
    <property type="entry name" value="Voltage-gated potassium channels"/>
    <property type="match status" value="1"/>
</dbReference>
<keyword evidence="7" id="KW-0851">Voltage-gated channel</keyword>
<dbReference type="InterPro" id="IPR003938">
    <property type="entry name" value="K_chnl_volt-dep_EAG/ELK/ERG"/>
</dbReference>
<dbReference type="Proteomes" id="UP001633002">
    <property type="component" value="Unassembled WGS sequence"/>
</dbReference>
<dbReference type="Pfam" id="PF12796">
    <property type="entry name" value="Ank_2"/>
    <property type="match status" value="2"/>
</dbReference>
<evidence type="ECO:0000313" key="19">
    <source>
        <dbReference type="Proteomes" id="UP001633002"/>
    </source>
</evidence>
<evidence type="ECO:0000256" key="15">
    <source>
        <dbReference type="SAM" id="Phobius"/>
    </source>
</evidence>
<evidence type="ECO:0000256" key="2">
    <source>
        <dbReference type="ARBA" id="ARBA00007929"/>
    </source>
</evidence>
<dbReference type="Gene3D" id="1.25.40.20">
    <property type="entry name" value="Ankyrin repeat-containing domain"/>
    <property type="match status" value="2"/>
</dbReference>
<comment type="caution">
    <text evidence="18">The sequence shown here is derived from an EMBL/GenBank/DDBJ whole genome shotgun (WGS) entry which is preliminary data.</text>
</comment>
<keyword evidence="10" id="KW-0406">Ion transport</keyword>
<dbReference type="Gene3D" id="2.60.120.10">
    <property type="entry name" value="Jelly Rolls"/>
    <property type="match status" value="1"/>
</dbReference>
<dbReference type="Gene3D" id="1.10.287.630">
    <property type="entry name" value="Helix hairpin bin"/>
    <property type="match status" value="1"/>
</dbReference>
<feature type="repeat" description="ANK" evidence="13">
    <location>
        <begin position="635"/>
        <end position="667"/>
    </location>
</feature>
<keyword evidence="8" id="KW-0630">Potassium</keyword>
<feature type="transmembrane region" description="Helical" evidence="15">
    <location>
        <begin position="208"/>
        <end position="230"/>
    </location>
</feature>
<evidence type="ECO:0000256" key="10">
    <source>
        <dbReference type="ARBA" id="ARBA00023065"/>
    </source>
</evidence>
<evidence type="ECO:0000256" key="13">
    <source>
        <dbReference type="PROSITE-ProRule" id="PRU00023"/>
    </source>
</evidence>
<accession>A0ABD3I287</accession>
<dbReference type="PROSITE" id="PS51490">
    <property type="entry name" value="KHA"/>
    <property type="match status" value="1"/>
</dbReference>
<evidence type="ECO:0000256" key="14">
    <source>
        <dbReference type="SAM" id="MobiDB-lite"/>
    </source>
</evidence>
<evidence type="ECO:0008006" key="20">
    <source>
        <dbReference type="Google" id="ProtNLM"/>
    </source>
</evidence>
<keyword evidence="9 15" id="KW-1133">Transmembrane helix</keyword>
<dbReference type="PRINTS" id="PR01463">
    <property type="entry name" value="EAGCHANLFMLY"/>
</dbReference>
<dbReference type="PANTHER" id="PTHR45743:SF3">
    <property type="entry name" value="POTASSIUM CHANNEL SKOR"/>
    <property type="match status" value="1"/>
</dbReference>
<feature type="repeat" description="ANK" evidence="13">
    <location>
        <begin position="571"/>
        <end position="603"/>
    </location>
</feature>
<evidence type="ECO:0000256" key="6">
    <source>
        <dbReference type="ARBA" id="ARBA00022826"/>
    </source>
</evidence>
<dbReference type="AlphaFoldDB" id="A0ABD3I287"/>
<feature type="domain" description="KHA" evidence="17">
    <location>
        <begin position="872"/>
        <end position="957"/>
    </location>
</feature>
<keyword evidence="19" id="KW-1185">Reference proteome</keyword>
<dbReference type="FunFam" id="2.60.120.10:FF:000074">
    <property type="entry name" value="Potassium channel KAT2"/>
    <property type="match status" value="1"/>
</dbReference>
<dbReference type="GO" id="GO:0005267">
    <property type="term" value="F:potassium channel activity"/>
    <property type="evidence" value="ECO:0007669"/>
    <property type="project" value="UniProtKB-KW"/>
</dbReference>
<dbReference type="PROSITE" id="PS50088">
    <property type="entry name" value="ANK_REPEAT"/>
    <property type="match status" value="4"/>
</dbReference>
<dbReference type="SMART" id="SM00100">
    <property type="entry name" value="cNMP"/>
    <property type="match status" value="1"/>
</dbReference>
<keyword evidence="13" id="KW-0040">ANK repeat</keyword>
<dbReference type="GO" id="GO:0034702">
    <property type="term" value="C:monoatomic ion channel complex"/>
    <property type="evidence" value="ECO:0007669"/>
    <property type="project" value="UniProtKB-KW"/>
</dbReference>
<dbReference type="Pfam" id="PF00520">
    <property type="entry name" value="Ion_trans"/>
    <property type="match status" value="1"/>
</dbReference>
<evidence type="ECO:0000256" key="4">
    <source>
        <dbReference type="ARBA" id="ARBA00022538"/>
    </source>
</evidence>
<evidence type="ECO:0000259" key="16">
    <source>
        <dbReference type="PROSITE" id="PS50042"/>
    </source>
</evidence>
<dbReference type="PROSITE" id="PS50042">
    <property type="entry name" value="CNMP_BINDING_3"/>
    <property type="match status" value="1"/>
</dbReference>
<feature type="region of interest" description="Disordered" evidence="14">
    <location>
        <begin position="755"/>
        <end position="783"/>
    </location>
</feature>
<comment type="subcellular location">
    <subcellularLocation>
        <location evidence="1">Membrane</location>
        <topology evidence="1">Multi-pass membrane protein</topology>
    </subcellularLocation>
</comment>
<dbReference type="PANTHER" id="PTHR45743">
    <property type="entry name" value="POTASSIUM CHANNEL AKT1"/>
    <property type="match status" value="1"/>
</dbReference>
<comment type="similarity">
    <text evidence="2">Belongs to the potassium channel family. Plant (TC 1.A.1.4) subfamily.</text>
</comment>
<dbReference type="InterPro" id="IPR036770">
    <property type="entry name" value="Ankyrin_rpt-contain_sf"/>
</dbReference>
<protein>
    <recommendedName>
        <fullName evidence="20">Potassium channel SKOR</fullName>
    </recommendedName>
</protein>
<keyword evidence="3" id="KW-0813">Transport</keyword>
<evidence type="ECO:0000256" key="7">
    <source>
        <dbReference type="ARBA" id="ARBA00022882"/>
    </source>
</evidence>
<name>A0ABD3I287_9MARC</name>
<dbReference type="Pfam" id="PF00027">
    <property type="entry name" value="cNMP_binding"/>
    <property type="match status" value="1"/>
</dbReference>
<dbReference type="Gene3D" id="1.10.287.70">
    <property type="match status" value="1"/>
</dbReference>
<feature type="transmembrane region" description="Helical" evidence="15">
    <location>
        <begin position="295"/>
        <end position="318"/>
    </location>
</feature>
<evidence type="ECO:0000313" key="18">
    <source>
        <dbReference type="EMBL" id="KAL3697194.1"/>
    </source>
</evidence>
<evidence type="ECO:0000256" key="3">
    <source>
        <dbReference type="ARBA" id="ARBA00022448"/>
    </source>
</evidence>
<dbReference type="EMBL" id="JBJQOH010000002">
    <property type="protein sequence ID" value="KAL3697194.1"/>
    <property type="molecule type" value="Genomic_DNA"/>
</dbReference>
<dbReference type="InterPro" id="IPR018490">
    <property type="entry name" value="cNMP-bd_dom_sf"/>
</dbReference>
<feature type="domain" description="Cyclic nucleotide-binding" evidence="16">
    <location>
        <begin position="394"/>
        <end position="514"/>
    </location>
</feature>
<dbReference type="InterPro" id="IPR000595">
    <property type="entry name" value="cNMP-bd_dom"/>
</dbReference>
<feature type="transmembrane region" description="Helical" evidence="15">
    <location>
        <begin position="104"/>
        <end position="125"/>
    </location>
</feature>
<evidence type="ECO:0000259" key="17">
    <source>
        <dbReference type="PROSITE" id="PS51490"/>
    </source>
</evidence>
<dbReference type="SMART" id="SM00248">
    <property type="entry name" value="ANK"/>
    <property type="match status" value="5"/>
</dbReference>
<keyword evidence="12" id="KW-0407">Ion channel</keyword>
<evidence type="ECO:0000256" key="9">
    <source>
        <dbReference type="ARBA" id="ARBA00022989"/>
    </source>
</evidence>
<dbReference type="PROSITE" id="PS50297">
    <property type="entry name" value="ANK_REP_REGION"/>
    <property type="match status" value="3"/>
</dbReference>
<proteinExistence type="inferred from homology"/>
<evidence type="ECO:0000256" key="8">
    <source>
        <dbReference type="ARBA" id="ARBA00022958"/>
    </source>
</evidence>
<dbReference type="InterPro" id="IPR005821">
    <property type="entry name" value="Ion_trans_dom"/>
</dbReference>
<evidence type="ECO:0000256" key="11">
    <source>
        <dbReference type="ARBA" id="ARBA00023136"/>
    </source>
</evidence>
<dbReference type="SUPFAM" id="SSF48403">
    <property type="entry name" value="Ankyrin repeat"/>
    <property type="match status" value="1"/>
</dbReference>
<evidence type="ECO:0000256" key="12">
    <source>
        <dbReference type="ARBA" id="ARBA00023303"/>
    </source>
</evidence>
<dbReference type="InterPro" id="IPR002110">
    <property type="entry name" value="Ankyrin_rpt"/>
</dbReference>
<dbReference type="CDD" id="cd00038">
    <property type="entry name" value="CAP_ED"/>
    <property type="match status" value="1"/>
</dbReference>
<reference evidence="18 19" key="1">
    <citation type="submission" date="2024-09" db="EMBL/GenBank/DDBJ databases">
        <title>Chromosome-scale assembly of Riccia sorocarpa.</title>
        <authorList>
            <person name="Paukszto L."/>
        </authorList>
    </citation>
    <scope>NUCLEOTIDE SEQUENCE [LARGE SCALE GENOMIC DNA]</scope>
    <source>
        <strain evidence="18">LP-2024</strain>
        <tissue evidence="18">Aerial parts of the thallus</tissue>
    </source>
</reference>
<keyword evidence="5 15" id="KW-0812">Transmembrane</keyword>
<feature type="transmembrane region" description="Helical" evidence="15">
    <location>
        <begin position="74"/>
        <end position="92"/>
    </location>
</feature>
<dbReference type="FunFam" id="1.10.287.70:FF:000123">
    <property type="entry name" value="Potassium channel KAT3"/>
    <property type="match status" value="1"/>
</dbReference>
<feature type="repeat" description="ANK" evidence="13">
    <location>
        <begin position="604"/>
        <end position="636"/>
    </location>
</feature>
<feature type="compositionally biased region" description="Basic and acidic residues" evidence="14">
    <location>
        <begin position="755"/>
        <end position="773"/>
    </location>
</feature>
<keyword evidence="6" id="KW-0631">Potassium channel</keyword>
<dbReference type="InterPro" id="IPR014710">
    <property type="entry name" value="RmlC-like_jellyroll"/>
</dbReference>
<evidence type="ECO:0000256" key="1">
    <source>
        <dbReference type="ARBA" id="ARBA00004141"/>
    </source>
</evidence>
<evidence type="ECO:0000256" key="5">
    <source>
        <dbReference type="ARBA" id="ARBA00022692"/>
    </source>
</evidence>
<keyword evidence="4" id="KW-0633">Potassium transport</keyword>
<dbReference type="InterPro" id="IPR021789">
    <property type="entry name" value="KHA_dom"/>
</dbReference>
<dbReference type="Pfam" id="PF11834">
    <property type="entry name" value="KHA"/>
    <property type="match status" value="1"/>
</dbReference>
<organism evidence="18 19">
    <name type="scientific">Riccia sorocarpa</name>
    <dbReference type="NCBI Taxonomy" id="122646"/>
    <lineage>
        <taxon>Eukaryota</taxon>
        <taxon>Viridiplantae</taxon>
        <taxon>Streptophyta</taxon>
        <taxon>Embryophyta</taxon>
        <taxon>Marchantiophyta</taxon>
        <taxon>Marchantiopsida</taxon>
        <taxon>Marchantiidae</taxon>
        <taxon>Marchantiales</taxon>
        <taxon>Ricciaceae</taxon>
        <taxon>Riccia</taxon>
    </lineage>
</organism>
<dbReference type="InterPro" id="IPR045319">
    <property type="entry name" value="KAT/AKT"/>
</dbReference>
<keyword evidence="11 15" id="KW-0472">Membrane</keyword>
<sequence>MPFFSNKKRIGEGEAEYEIQDVAETLHGSLTLGKKLSKFMKDFSIKRAFKKLPSLEGVPIGKYYISPYSRRYRAWWMFLVIAAGYSSLFTPLEFGFYRGLPRDLFIADLAVQAIFLADILVHFFLAYRDPESYQLVVDFPSISDRYIKTDFILDLIGCLPWDAIYKSTGRHEFVRYFVWFRLYRARKVDSFFVKLEKDIRINYFAARIAKLLAVEFYCTHIAACFFYYLATTVPARSEKYTWIGSLSMGSYEYDNFRSIDIGKRYVTSMYWAITTMATVGYGDIHPVNTREMVFAMLYISFDMILGAYLVGNMTALIVKGSTTERFRDKMAALIKFMNRNGLPRDIRQQMKNHVRLQFETGTSNDMSVVDDLPMTIRSKVAQSLYSSILERVPLFAGCSAEFIAEIVAKVDEEHFLPGEIVIQQGGTSDQLYIVVHGVLEELVINDDGAEDVVSRLEADSICGEVGVLCNIPQPFTVRVLELCRLLRLDKDSFTHVVQIYFNDGRKVITNLLEWKETDARFGQMATDITFLVAKQQAELALMVNNAAFQGDVTQLKHLVKSGAAIDRADYDGRTALHLAASRGYDTVVQFLIREGADVNAIDKFGNSPLFEAVKGGHEATISLLLENGAKLHLQDAANFLCKAAMHGNHELLRRLVEAGVNVSVSDYDHRTALHLAASEGSFACTKLLVDSGADVFAQDRWGRTAMDEAVQHNRTNIIPLLKDAAAKRSQEVCAGEPRCTLRARKQPTETIQRTVKEPGGDHEARVSGSKDHGLSVPTQSSLPIGHRLSTEKHLERLMTTDCSQPVEPRPSTEKRTERLMTLGVAAPRRSSVSDSNEDLCARYRHLPARQVGSGRKISEEPLLALGCSPQRRCTVFPFHPWTPRNLRALGKVEWVPGTIDEIFDISFHEFGKQATKVLNQDCGEITSTDFIGDLEKIYVVDDDEVANAGSSWSSRGRLQKTGSEDVILPDT</sequence>